<dbReference type="InterPro" id="IPR017853">
    <property type="entry name" value="GH"/>
</dbReference>
<proteinExistence type="predicted"/>
<feature type="domain" description="DUF5597" evidence="5">
    <location>
        <begin position="404"/>
        <end position="542"/>
    </location>
</feature>
<evidence type="ECO:0000256" key="1">
    <source>
        <dbReference type="ARBA" id="ARBA00022801"/>
    </source>
</evidence>
<protein>
    <submittedName>
        <fullName evidence="6">DUF5597 domain-containing protein</fullName>
    </submittedName>
</protein>
<sequence>MKYSSVFLPLLFLAAANIEAQTAPLPQIRQNGAVRQFFVDNKPYIMLAGELHNSSASSATFMKPIWDKVAAMHLNTVIGTASWELVEPVEGQFDFTLVDAQLKEARQRNMRLILIWFATWKNAGSSYVPHWVKADRKRFPQMVLNIRPNSGLSSFLAADMEQKGTGPLSPLGEETLKADAKAFRALMRHLREVDPQHTVIMMQVENEAGSLGDSRDRSPLAEAAWARPVPAALMGYFTKNKATLLPEMLEVWKRQGYRTSGSWAEVFGTDEWADEVFMAYHVGRYIGEVAKAGKAELNIPMYANAWLGPQPKQDLPGQYPSGGPVARVMDVYRAAASSLDLLAPDIYVPDFKGTCALYARSGNPLFIPEARDQVGNLFWAMGHHAAWAWAPFGVEDLNPDGQAAQAYKLLFEMLPQLAAWQAAGKVRAILVAEGEKPEPVSLGGYKISLRGGGRAVAWDGTPTGELPGAVSTSSRAMTNDTRPFAIVVNTAADEFLFIGANADPSFAVDSPGPARVGMSSKDEGHYEKGQWVPGRRINGDEIYTPALPGPKIGMLKVRLVRFD</sequence>
<dbReference type="GO" id="GO:0004565">
    <property type="term" value="F:beta-galactosidase activity"/>
    <property type="evidence" value="ECO:0007669"/>
    <property type="project" value="InterPro"/>
</dbReference>
<feature type="signal peptide" evidence="3">
    <location>
        <begin position="1"/>
        <end position="20"/>
    </location>
</feature>
<dbReference type="SUPFAM" id="SSF51445">
    <property type="entry name" value="(Trans)glycosidases"/>
    <property type="match status" value="1"/>
</dbReference>
<dbReference type="Pfam" id="PF18120">
    <property type="entry name" value="DUF5597"/>
    <property type="match status" value="1"/>
</dbReference>
<dbReference type="InterPro" id="IPR013529">
    <property type="entry name" value="Glyco_hydro_42_N"/>
</dbReference>
<feature type="chain" id="PRO_5032789804" evidence="3">
    <location>
        <begin position="21"/>
        <end position="563"/>
    </location>
</feature>
<dbReference type="FunFam" id="3.20.20.80:FF:000135">
    <property type="entry name" value="Beta-galactosidase, putative, bgl35A"/>
    <property type="match status" value="1"/>
</dbReference>
<dbReference type="Gene3D" id="3.20.20.80">
    <property type="entry name" value="Glycosidases"/>
    <property type="match status" value="1"/>
</dbReference>
<dbReference type="EMBL" id="CP063849">
    <property type="protein sequence ID" value="QOY86774.1"/>
    <property type="molecule type" value="Genomic_DNA"/>
</dbReference>
<keyword evidence="3" id="KW-0732">Signal</keyword>
<dbReference type="RefSeq" id="WP_194448443.1">
    <property type="nucleotide sequence ID" value="NZ_CP063849.1"/>
</dbReference>
<dbReference type="GO" id="GO:0009341">
    <property type="term" value="C:beta-galactosidase complex"/>
    <property type="evidence" value="ECO:0007669"/>
    <property type="project" value="InterPro"/>
</dbReference>
<keyword evidence="2" id="KW-0326">Glycosidase</keyword>
<accession>A0A7S7NPA0</accession>
<keyword evidence="1" id="KW-0378">Hydrolase</keyword>
<name>A0A7S7NPA0_PALFE</name>
<dbReference type="Gene3D" id="2.60.220.20">
    <property type="entry name" value="putative beta-Galactosidase from caulobacter crescentus"/>
    <property type="match status" value="1"/>
</dbReference>
<evidence type="ECO:0000313" key="6">
    <source>
        <dbReference type="EMBL" id="QOY86774.1"/>
    </source>
</evidence>
<dbReference type="KEGG" id="pfer:IRI77_28920"/>
<dbReference type="Pfam" id="PF02449">
    <property type="entry name" value="Glyco_hydro_42"/>
    <property type="match status" value="1"/>
</dbReference>
<dbReference type="AlphaFoldDB" id="A0A7S7NPA0"/>
<reference evidence="6 7" key="1">
    <citation type="submission" date="2020-10" db="EMBL/GenBank/DDBJ databases">
        <title>Complete genome sequence of Paludibaculum fermentans P105T, a facultatively anaerobic acidobacterium capable of dissimilatory Fe(III) reduction.</title>
        <authorList>
            <person name="Dedysh S.N."/>
            <person name="Beletsky A.V."/>
            <person name="Kulichevskaya I.S."/>
            <person name="Mardanov A.V."/>
            <person name="Ravin N.V."/>
        </authorList>
    </citation>
    <scope>NUCLEOTIDE SEQUENCE [LARGE SCALE GENOMIC DNA]</scope>
    <source>
        <strain evidence="6 7">P105</strain>
    </source>
</reference>
<dbReference type="InterPro" id="IPR040719">
    <property type="entry name" value="DUF5597"/>
</dbReference>
<feature type="domain" description="Glycoside hydrolase family 42 N-terminal" evidence="4">
    <location>
        <begin position="68"/>
        <end position="272"/>
    </location>
</feature>
<gene>
    <name evidence="6" type="ORF">IRI77_28920</name>
</gene>
<dbReference type="GO" id="GO:0005975">
    <property type="term" value="P:carbohydrate metabolic process"/>
    <property type="evidence" value="ECO:0007669"/>
    <property type="project" value="InterPro"/>
</dbReference>
<keyword evidence="7" id="KW-1185">Reference proteome</keyword>
<evidence type="ECO:0000256" key="2">
    <source>
        <dbReference type="ARBA" id="ARBA00023295"/>
    </source>
</evidence>
<evidence type="ECO:0000313" key="7">
    <source>
        <dbReference type="Proteomes" id="UP000593892"/>
    </source>
</evidence>
<dbReference type="Proteomes" id="UP000593892">
    <property type="component" value="Chromosome"/>
</dbReference>
<evidence type="ECO:0000259" key="5">
    <source>
        <dbReference type="Pfam" id="PF18120"/>
    </source>
</evidence>
<evidence type="ECO:0000256" key="3">
    <source>
        <dbReference type="SAM" id="SignalP"/>
    </source>
</evidence>
<organism evidence="6 7">
    <name type="scientific">Paludibaculum fermentans</name>
    <dbReference type="NCBI Taxonomy" id="1473598"/>
    <lineage>
        <taxon>Bacteria</taxon>
        <taxon>Pseudomonadati</taxon>
        <taxon>Acidobacteriota</taxon>
        <taxon>Terriglobia</taxon>
        <taxon>Bryobacterales</taxon>
        <taxon>Bryobacteraceae</taxon>
        <taxon>Paludibaculum</taxon>
    </lineage>
</organism>
<evidence type="ECO:0000259" key="4">
    <source>
        <dbReference type="Pfam" id="PF02449"/>
    </source>
</evidence>